<evidence type="ECO:0000313" key="1">
    <source>
        <dbReference type="EMBL" id="MFL0194246.1"/>
    </source>
</evidence>
<comment type="caution">
    <text evidence="1">The sequence shown here is derived from an EMBL/GenBank/DDBJ whole genome shotgun (WGS) entry which is preliminary data.</text>
</comment>
<dbReference type="EMBL" id="JBJHZX010000002">
    <property type="protein sequence ID" value="MFL0194246.1"/>
    <property type="molecule type" value="Genomic_DNA"/>
</dbReference>
<organism evidence="1 2">
    <name type="scientific">Candidatus Clostridium eludens</name>
    <dbReference type="NCBI Taxonomy" id="3381663"/>
    <lineage>
        <taxon>Bacteria</taxon>
        <taxon>Bacillati</taxon>
        <taxon>Bacillota</taxon>
        <taxon>Clostridia</taxon>
        <taxon>Eubacteriales</taxon>
        <taxon>Clostridiaceae</taxon>
        <taxon>Clostridium</taxon>
    </lineage>
</organism>
<gene>
    <name evidence="1" type="ORF">ACJDU8_01445</name>
</gene>
<keyword evidence="2" id="KW-1185">Reference proteome</keyword>
<protein>
    <submittedName>
        <fullName evidence="1">Uncharacterized protein</fullName>
    </submittedName>
</protein>
<sequence>MFNNLLIDNYIADRIITPIKNIPSIRFNPQYVAELEGVRLEKHSPLEWRRLERELEYWKAKAEKLEEVLAR</sequence>
<name>A0ABW8SES2_9CLOT</name>
<proteinExistence type="predicted"/>
<reference evidence="1 2" key="1">
    <citation type="submission" date="2024-11" db="EMBL/GenBank/DDBJ databases">
        <authorList>
            <person name="Heng Y.C."/>
            <person name="Lim A.C.H."/>
            <person name="Lee J.K.Y."/>
            <person name="Kittelmann S."/>
        </authorList>
    </citation>
    <scope>NUCLEOTIDE SEQUENCE [LARGE SCALE GENOMIC DNA]</scope>
    <source>
        <strain evidence="1 2">WILCCON 0269</strain>
    </source>
</reference>
<dbReference type="RefSeq" id="WP_406790372.1">
    <property type="nucleotide sequence ID" value="NZ_JBJHZX010000002.1"/>
</dbReference>
<evidence type="ECO:0000313" key="2">
    <source>
        <dbReference type="Proteomes" id="UP001623660"/>
    </source>
</evidence>
<accession>A0ABW8SES2</accession>
<dbReference type="Proteomes" id="UP001623660">
    <property type="component" value="Unassembled WGS sequence"/>
</dbReference>